<evidence type="ECO:0000259" key="2">
    <source>
        <dbReference type="PROSITE" id="PS51059"/>
    </source>
</evidence>
<keyword evidence="1" id="KW-0520">NAD</keyword>
<dbReference type="InterPro" id="IPR051712">
    <property type="entry name" value="ARTD-AVP"/>
</dbReference>
<evidence type="ECO:0000313" key="3">
    <source>
        <dbReference type="EMBL" id="CAL1535020.1"/>
    </source>
</evidence>
<proteinExistence type="predicted"/>
<dbReference type="Proteomes" id="UP001497497">
    <property type="component" value="Unassembled WGS sequence"/>
</dbReference>
<dbReference type="SUPFAM" id="SSF56399">
    <property type="entry name" value="ADP-ribosylation"/>
    <property type="match status" value="1"/>
</dbReference>
<sequence>MAYYGSQRRGTVDYLKYAVQKNELCPPYWTNRGQFWASQPVLVPVDERTKEAIKALVEETWNRHEVGRGRDAKNLSYSKLVVKNVERVENLQLFKKYATARREMMERQIRKGVVCPAVETICKSREQVATTNLLWGQKAFMKEDLYLEVNEHYLFHGTTVDRIGGLTSIGFNVGQSDSNNMFGRGIYLAEKTNKADQYADQRDARSPHGHRLKLILCRTLLGNVCAREAPERLMAPPGNFDSVIVDGRFMYREFVVYDDSRLYPEYVITYSRE</sequence>
<feature type="domain" description="PARP catalytic" evidence="2">
    <location>
        <begin position="43"/>
        <end position="273"/>
    </location>
</feature>
<dbReference type="EC" id="2.4.2.-" evidence="1"/>
<dbReference type="Pfam" id="PF00644">
    <property type="entry name" value="PARP"/>
    <property type="match status" value="1"/>
</dbReference>
<reference evidence="3 4" key="1">
    <citation type="submission" date="2024-04" db="EMBL/GenBank/DDBJ databases">
        <authorList>
            <consortium name="Genoscope - CEA"/>
            <person name="William W."/>
        </authorList>
    </citation>
    <scope>NUCLEOTIDE SEQUENCE [LARGE SCALE GENOMIC DNA]</scope>
</reference>
<keyword evidence="1" id="KW-0328">Glycosyltransferase</keyword>
<dbReference type="GO" id="GO:0005634">
    <property type="term" value="C:nucleus"/>
    <property type="evidence" value="ECO:0007669"/>
    <property type="project" value="TreeGrafter"/>
</dbReference>
<comment type="caution">
    <text evidence="3">The sequence shown here is derived from an EMBL/GenBank/DDBJ whole genome shotgun (WGS) entry which is preliminary data.</text>
</comment>
<dbReference type="Gene3D" id="3.90.228.10">
    <property type="match status" value="1"/>
</dbReference>
<accession>A0AAV2HLS6</accession>
<evidence type="ECO:0000313" key="4">
    <source>
        <dbReference type="Proteomes" id="UP001497497"/>
    </source>
</evidence>
<dbReference type="AlphaFoldDB" id="A0AAV2HLS6"/>
<keyword evidence="1" id="KW-0808">Transferase</keyword>
<dbReference type="PANTHER" id="PTHR45740">
    <property type="entry name" value="POLY [ADP-RIBOSE] POLYMERASE"/>
    <property type="match status" value="1"/>
</dbReference>
<dbReference type="InterPro" id="IPR012317">
    <property type="entry name" value="Poly(ADP-ribose)pol_cat_dom"/>
</dbReference>
<name>A0AAV2HLS6_LYMST</name>
<dbReference type="PANTHER" id="PTHR45740:SF2">
    <property type="entry name" value="POLY [ADP-RIBOSE] POLYMERASE"/>
    <property type="match status" value="1"/>
</dbReference>
<keyword evidence="4" id="KW-1185">Reference proteome</keyword>
<protein>
    <recommendedName>
        <fullName evidence="1">Poly [ADP-ribose] polymerase</fullName>
        <shortName evidence="1">PARP</shortName>
        <ecNumber evidence="1">2.4.2.-</ecNumber>
    </recommendedName>
</protein>
<dbReference type="EMBL" id="CAXITT010000189">
    <property type="protein sequence ID" value="CAL1535020.1"/>
    <property type="molecule type" value="Genomic_DNA"/>
</dbReference>
<evidence type="ECO:0000256" key="1">
    <source>
        <dbReference type="RuleBase" id="RU362114"/>
    </source>
</evidence>
<dbReference type="GO" id="GO:1990404">
    <property type="term" value="F:NAD+-protein mono-ADP-ribosyltransferase activity"/>
    <property type="evidence" value="ECO:0007669"/>
    <property type="project" value="TreeGrafter"/>
</dbReference>
<dbReference type="GO" id="GO:0003950">
    <property type="term" value="F:NAD+ poly-ADP-ribosyltransferase activity"/>
    <property type="evidence" value="ECO:0007669"/>
    <property type="project" value="UniProtKB-UniRule"/>
</dbReference>
<gene>
    <name evidence="3" type="ORF">GSLYS_00008980001</name>
</gene>
<dbReference type="PROSITE" id="PS51059">
    <property type="entry name" value="PARP_CATALYTIC"/>
    <property type="match status" value="1"/>
</dbReference>
<organism evidence="3 4">
    <name type="scientific">Lymnaea stagnalis</name>
    <name type="common">Great pond snail</name>
    <name type="synonym">Helix stagnalis</name>
    <dbReference type="NCBI Taxonomy" id="6523"/>
    <lineage>
        <taxon>Eukaryota</taxon>
        <taxon>Metazoa</taxon>
        <taxon>Spiralia</taxon>
        <taxon>Lophotrochozoa</taxon>
        <taxon>Mollusca</taxon>
        <taxon>Gastropoda</taxon>
        <taxon>Heterobranchia</taxon>
        <taxon>Euthyneura</taxon>
        <taxon>Panpulmonata</taxon>
        <taxon>Hygrophila</taxon>
        <taxon>Lymnaeoidea</taxon>
        <taxon>Lymnaeidae</taxon>
        <taxon>Lymnaea</taxon>
    </lineage>
</organism>